<comment type="caution">
    <text evidence="2">The sequence shown here is derived from an EMBL/GenBank/DDBJ whole genome shotgun (WGS) entry which is preliminary data.</text>
</comment>
<reference evidence="2" key="1">
    <citation type="submission" date="2022-10" db="EMBL/GenBank/DDBJ databases">
        <title>Two novel species of Flavobacterium.</title>
        <authorList>
            <person name="Liu Q."/>
            <person name="Xin Y.-H."/>
        </authorList>
    </citation>
    <scope>NUCLEOTIDE SEQUENCE</scope>
    <source>
        <strain evidence="2">LS1R47</strain>
    </source>
</reference>
<evidence type="ECO:0000313" key="2">
    <source>
        <dbReference type="EMBL" id="MCV9934630.1"/>
    </source>
</evidence>
<dbReference type="RefSeq" id="WP_264288796.1">
    <property type="nucleotide sequence ID" value="NZ_JAOZEV010000032.1"/>
</dbReference>
<organism evidence="2 3">
    <name type="scientific">Flavobacterium frigoritolerans</name>
    <dbReference type="NCBI Taxonomy" id="2987686"/>
    <lineage>
        <taxon>Bacteria</taxon>
        <taxon>Pseudomonadati</taxon>
        <taxon>Bacteroidota</taxon>
        <taxon>Flavobacteriia</taxon>
        <taxon>Flavobacteriales</taxon>
        <taxon>Flavobacteriaceae</taxon>
        <taxon>Flavobacterium</taxon>
    </lineage>
</organism>
<dbReference type="Gene3D" id="2.130.10.30">
    <property type="entry name" value="Regulator of chromosome condensation 1/beta-lactamase-inhibitor protein II"/>
    <property type="match status" value="1"/>
</dbReference>
<dbReference type="InterPro" id="IPR000408">
    <property type="entry name" value="Reg_chr_condens"/>
</dbReference>
<evidence type="ECO:0000313" key="3">
    <source>
        <dbReference type="Proteomes" id="UP001151133"/>
    </source>
</evidence>
<dbReference type="InterPro" id="IPR009091">
    <property type="entry name" value="RCC1/BLIP-II"/>
</dbReference>
<dbReference type="InterPro" id="IPR051210">
    <property type="entry name" value="Ub_ligase/GEF_domain"/>
</dbReference>
<gene>
    <name evidence="2" type="ORF">OIU80_20295</name>
</gene>
<proteinExistence type="predicted"/>
<dbReference type="AlphaFoldDB" id="A0A9X3CAF7"/>
<sequence>MRLIKNNYKSKELCFLFFAFIFFITATNIYGQERDCPNDFDCDAIIDAFDVDDDNDGIYDHIESPTCFYLDKTIHETGDRRSMVDVSTTLTYSSGPIDLLIDGISIVTNGINIAGYTSFKDMEIVRLTSKFSAGIAYSSITFHLNAVNFFNRNKVVLQGSQDGVIWTDLTEKTAPNNAVVVTIPVTQNLGYYKIYRLMGISGVSGGFVAINEITCTIGEYIPSLYPKTICDGEDFDRDGQPNHQDWDADGDFCNDVLEAGFQDPDRDGMLGSGSVIVDQYGAVTSDRGYITANNLYYLDATMNVCAVDGIPVDENSHCLSINTIANDYGLIQSIYHSSIVRTKTGFAVFGEYATASGRDHVTSPTDIIPDNGYKYEGTILAATLGGVGGTIQPNQFFVLSTVGLYTWGRKGGTCIPDSWTTSGAFQKINLPVGILPSMIKYMTANFGSLALLTKSGDVYVAGNFPEVYGDGSIIKDGLWHKSDIGNVKSIKINGRGQAMALTQQGELYTWGPDVLLGNGIKGQDLLRPTKMTSPIATTGVKMIAFSFGGIATYYVLGNDKRVYSLGGNADGQLGIGSATNQLSWQIVKNAVGNGYLENIKFINATHHDSTRGAVGAITRTGILYLWGKNDKNRLGISGLSVYLPSMPRGITRAANDIIYVELGGGGTPVIDEKLGEFGYVGDKINGSMGVPSSGSNLDSYDFIDTPLIDFCNLITGGRKATEILINPMNINSKPDKE</sequence>
<accession>A0A9X3CAF7</accession>
<dbReference type="EMBL" id="JAOZEV010000032">
    <property type="protein sequence ID" value="MCV9934630.1"/>
    <property type="molecule type" value="Genomic_DNA"/>
</dbReference>
<dbReference type="PANTHER" id="PTHR22870">
    <property type="entry name" value="REGULATOR OF CHROMOSOME CONDENSATION"/>
    <property type="match status" value="1"/>
</dbReference>
<dbReference type="SUPFAM" id="SSF50985">
    <property type="entry name" value="RCC1/BLIP-II"/>
    <property type="match status" value="1"/>
</dbReference>
<dbReference type="PANTHER" id="PTHR22870:SF408">
    <property type="entry name" value="OS09G0560450 PROTEIN"/>
    <property type="match status" value="1"/>
</dbReference>
<dbReference type="PROSITE" id="PS50012">
    <property type="entry name" value="RCC1_3"/>
    <property type="match status" value="1"/>
</dbReference>
<dbReference type="Proteomes" id="UP001151133">
    <property type="component" value="Unassembled WGS sequence"/>
</dbReference>
<protein>
    <submittedName>
        <fullName evidence="2">Uncharacterized protein</fullName>
    </submittedName>
</protein>
<keyword evidence="3" id="KW-1185">Reference proteome</keyword>
<evidence type="ECO:0000256" key="1">
    <source>
        <dbReference type="ARBA" id="ARBA00022737"/>
    </source>
</evidence>
<keyword evidence="1" id="KW-0677">Repeat</keyword>
<name>A0A9X3CAF7_9FLAO</name>